<dbReference type="Proteomes" id="UP001488805">
    <property type="component" value="Unassembled WGS sequence"/>
</dbReference>
<evidence type="ECO:0000256" key="10">
    <source>
        <dbReference type="ARBA" id="ARBA00023065"/>
    </source>
</evidence>
<dbReference type="InterPro" id="IPR003968">
    <property type="entry name" value="K_chnl_volt-dep_Kv"/>
</dbReference>
<feature type="region of interest" description="Disordered" evidence="13">
    <location>
        <begin position="39"/>
        <end position="72"/>
    </location>
</feature>
<dbReference type="EMBL" id="JBCEZU010000134">
    <property type="protein sequence ID" value="KAK9526001.1"/>
    <property type="molecule type" value="Genomic_DNA"/>
</dbReference>
<dbReference type="InterPro" id="IPR011333">
    <property type="entry name" value="SKP1/BTB/POZ_sf"/>
</dbReference>
<dbReference type="FunFam" id="3.30.710.10:FF:000146">
    <property type="entry name" value="Potassium voltage-gated channel subfamily A member 3"/>
    <property type="match status" value="1"/>
</dbReference>
<dbReference type="Gene3D" id="3.30.710.10">
    <property type="entry name" value="Potassium Channel Kv1.1, Chain A"/>
    <property type="match status" value="1"/>
</dbReference>
<keyword evidence="9 14" id="KW-1133">Transmembrane helix</keyword>
<dbReference type="InterPro" id="IPR028325">
    <property type="entry name" value="VG_K_chnl"/>
</dbReference>
<evidence type="ECO:0000256" key="11">
    <source>
        <dbReference type="ARBA" id="ARBA00023136"/>
    </source>
</evidence>
<dbReference type="Gene3D" id="1.20.120.350">
    <property type="entry name" value="Voltage-gated potassium channels. Chain C"/>
    <property type="match status" value="1"/>
</dbReference>
<dbReference type="PRINTS" id="PR01496">
    <property type="entry name" value="SHAKERCHANEL"/>
</dbReference>
<dbReference type="GO" id="GO:0005251">
    <property type="term" value="F:delayed rectifier potassium channel activity"/>
    <property type="evidence" value="ECO:0007669"/>
    <property type="project" value="TreeGrafter"/>
</dbReference>
<dbReference type="AlphaFoldDB" id="A0AAW1EU93"/>
<dbReference type="GO" id="GO:0051260">
    <property type="term" value="P:protein homooligomerization"/>
    <property type="evidence" value="ECO:0007669"/>
    <property type="project" value="InterPro"/>
</dbReference>
<evidence type="ECO:0000256" key="4">
    <source>
        <dbReference type="ARBA" id="ARBA00022553"/>
    </source>
</evidence>
<evidence type="ECO:0000256" key="5">
    <source>
        <dbReference type="ARBA" id="ARBA00022692"/>
    </source>
</evidence>
<keyword evidence="7" id="KW-0851">Voltage-gated channel</keyword>
<dbReference type="SMART" id="SM00225">
    <property type="entry name" value="BTB"/>
    <property type="match status" value="1"/>
</dbReference>
<dbReference type="PANTHER" id="PTHR11537:SF281">
    <property type="entry name" value="BTB DOMAIN-CONTAINING PROTEIN"/>
    <property type="match status" value="1"/>
</dbReference>
<keyword evidence="17" id="KW-1185">Reference proteome</keyword>
<dbReference type="InterPro" id="IPR003131">
    <property type="entry name" value="T1-type_BTB"/>
</dbReference>
<sequence length="746" mass="83525">MSSGCGAAGFLPNLRPRCSWQHSNTEHLSARTEPLCVHLRGKQQSQDDVDREPRLTEQSDQPEAQRGENCVSRSRNQFMESGAAALEAGGDRGDDVDKHEIKTLLSEEAKNGSRRSIKQPSAAAPPLNLHRAPALWRFRGGGAALLLTFHSRGTCEHGVAHIGMRSLLMSPVADGVSAVQKEENTTVTVTHSEMTPISPGEAIIRRRRHTALSFKQQQHETGPEEPGAAPEPRVSVQRYVTASIGEPESPEFNWNSNMVQRCDVKKSKVLVPGENLDETVALAALSAQDVYDPERAEKQDCCERVVVNISGLRFETQLKTLAQFPSTLLGDPRKRMRFFDPLRNEYFFDRNRPSFDAILYYYQSGGRLRRPVNVPVDIFMEEITFYELGEEVIENFKEDEGFIKEEERPLPENEFQRQVWLLFEYPESSGPARGIAIVSVLVILISIVIFCLETLPEFREDVRTFAEQPAGNGTARAKKPNPFTDPFFIVETLCIIWFSFELLVRFLACPSKPAFFKNIMNTIDIVAIMPYFITLGLELAEHQGNGQQAMSLAILRVIRLVRVFRIFKLSRHSKGLQILGQTLKASMRELGLLIFFLFIGVILFSSAVYFAETDDPDSGFSSIPDAFWWAVVSMTTVGYGDMCPVTIGGKIVGSLCAIAGVLTIALPVPVIVSNFNYFYHRETEHEEQFQYTHVTCGQQQFGELEQSDSNASLCKSDFYPGSEDADSIKHTNCSPHRAYSGKLTDV</sequence>
<evidence type="ECO:0000313" key="17">
    <source>
        <dbReference type="Proteomes" id="UP001488805"/>
    </source>
</evidence>
<feature type="transmembrane region" description="Helical" evidence="14">
    <location>
        <begin position="519"/>
        <end position="537"/>
    </location>
</feature>
<organism evidence="16 17">
    <name type="scientific">Zoarces viviparus</name>
    <name type="common">Viviparous eelpout</name>
    <name type="synonym">Blennius viviparus</name>
    <dbReference type="NCBI Taxonomy" id="48416"/>
    <lineage>
        <taxon>Eukaryota</taxon>
        <taxon>Metazoa</taxon>
        <taxon>Chordata</taxon>
        <taxon>Craniata</taxon>
        <taxon>Vertebrata</taxon>
        <taxon>Euteleostomi</taxon>
        <taxon>Actinopterygii</taxon>
        <taxon>Neopterygii</taxon>
        <taxon>Teleostei</taxon>
        <taxon>Neoteleostei</taxon>
        <taxon>Acanthomorphata</taxon>
        <taxon>Eupercaria</taxon>
        <taxon>Perciformes</taxon>
        <taxon>Cottioidei</taxon>
        <taxon>Zoarcales</taxon>
        <taxon>Zoarcidae</taxon>
        <taxon>Zoarcinae</taxon>
        <taxon>Zoarces</taxon>
    </lineage>
</organism>
<keyword evidence="3" id="KW-0633">Potassium transport</keyword>
<dbReference type="PRINTS" id="PR00169">
    <property type="entry name" value="KCHANNEL"/>
</dbReference>
<gene>
    <name evidence="16" type="ORF">VZT92_016662</name>
</gene>
<accession>A0AAW1EU93</accession>
<dbReference type="SUPFAM" id="SSF54695">
    <property type="entry name" value="POZ domain"/>
    <property type="match status" value="1"/>
</dbReference>
<evidence type="ECO:0000256" key="7">
    <source>
        <dbReference type="ARBA" id="ARBA00022882"/>
    </source>
</evidence>
<keyword evidence="11 14" id="KW-0472">Membrane</keyword>
<dbReference type="PANTHER" id="PTHR11537">
    <property type="entry name" value="VOLTAGE-GATED POTASSIUM CHANNEL"/>
    <property type="match status" value="1"/>
</dbReference>
<evidence type="ECO:0000256" key="12">
    <source>
        <dbReference type="ARBA" id="ARBA00023303"/>
    </source>
</evidence>
<evidence type="ECO:0000313" key="16">
    <source>
        <dbReference type="EMBL" id="KAK9526001.1"/>
    </source>
</evidence>
<evidence type="ECO:0000256" key="6">
    <source>
        <dbReference type="ARBA" id="ARBA00022826"/>
    </source>
</evidence>
<feature type="transmembrane region" description="Helical" evidence="14">
    <location>
        <begin position="651"/>
        <end position="672"/>
    </location>
</feature>
<keyword evidence="2" id="KW-0813">Transport</keyword>
<feature type="transmembrane region" description="Helical" evidence="14">
    <location>
        <begin position="487"/>
        <end position="507"/>
    </location>
</feature>
<dbReference type="GO" id="GO:0008076">
    <property type="term" value="C:voltage-gated potassium channel complex"/>
    <property type="evidence" value="ECO:0007669"/>
    <property type="project" value="InterPro"/>
</dbReference>
<feature type="domain" description="BTB" evidence="15">
    <location>
        <begin position="303"/>
        <end position="403"/>
    </location>
</feature>
<feature type="region of interest" description="Disordered" evidence="13">
    <location>
        <begin position="106"/>
        <end position="125"/>
    </location>
</feature>
<comment type="subcellular location">
    <subcellularLocation>
        <location evidence="1">Membrane</location>
        <topology evidence="1">Multi-pass membrane protein</topology>
    </subcellularLocation>
</comment>
<evidence type="ECO:0000256" key="14">
    <source>
        <dbReference type="SAM" id="Phobius"/>
    </source>
</evidence>
<evidence type="ECO:0000256" key="3">
    <source>
        <dbReference type="ARBA" id="ARBA00022538"/>
    </source>
</evidence>
<dbReference type="FunFam" id="1.20.120.350:FF:000021">
    <property type="entry name" value="Potassium voltage-gated channel subfamily A member 3"/>
    <property type="match status" value="1"/>
</dbReference>
<keyword evidence="6" id="KW-0631">Potassium channel</keyword>
<dbReference type="Pfam" id="PF02214">
    <property type="entry name" value="BTB_2"/>
    <property type="match status" value="1"/>
</dbReference>
<proteinExistence type="predicted"/>
<evidence type="ECO:0000256" key="2">
    <source>
        <dbReference type="ARBA" id="ARBA00022448"/>
    </source>
</evidence>
<dbReference type="SUPFAM" id="SSF81324">
    <property type="entry name" value="Voltage-gated potassium channels"/>
    <property type="match status" value="1"/>
</dbReference>
<reference evidence="16 17" key="1">
    <citation type="journal article" date="2024" name="Genome Biol. Evol.">
        <title>Chromosome-level genome assembly of the viviparous eelpout Zoarces viviparus.</title>
        <authorList>
            <person name="Fuhrmann N."/>
            <person name="Brasseur M.V."/>
            <person name="Bakowski C.E."/>
            <person name="Podsiadlowski L."/>
            <person name="Prost S."/>
            <person name="Krehenwinkel H."/>
            <person name="Mayer C."/>
        </authorList>
    </citation>
    <scope>NUCLEOTIDE SEQUENCE [LARGE SCALE GENOMIC DNA]</scope>
    <source>
        <strain evidence="16">NO-MEL_2022_Ind0_liver</strain>
    </source>
</reference>
<dbReference type="InterPro" id="IPR005821">
    <property type="entry name" value="Ion_trans_dom"/>
</dbReference>
<dbReference type="Gene3D" id="1.10.287.70">
    <property type="match status" value="1"/>
</dbReference>
<feature type="transmembrane region" description="Helical" evidence="14">
    <location>
        <begin position="435"/>
        <end position="455"/>
    </location>
</feature>
<keyword evidence="5 14" id="KW-0812">Transmembrane</keyword>
<dbReference type="InterPro" id="IPR003972">
    <property type="entry name" value="K_chnl_volt-dep_Kv1"/>
</dbReference>
<dbReference type="InterPro" id="IPR027359">
    <property type="entry name" value="Volt_channel_dom_sf"/>
</dbReference>
<evidence type="ECO:0000259" key="15">
    <source>
        <dbReference type="SMART" id="SM00225"/>
    </source>
</evidence>
<comment type="caution">
    <text evidence="16">The sequence shown here is derived from an EMBL/GenBank/DDBJ whole genome shotgun (WGS) entry which is preliminary data.</text>
</comment>
<feature type="transmembrane region" description="Helical" evidence="14">
    <location>
        <begin position="590"/>
        <end position="611"/>
    </location>
</feature>
<keyword evidence="12" id="KW-0407">Ion channel</keyword>
<dbReference type="Pfam" id="PF00520">
    <property type="entry name" value="Ion_trans"/>
    <property type="match status" value="1"/>
</dbReference>
<evidence type="ECO:0000256" key="8">
    <source>
        <dbReference type="ARBA" id="ARBA00022958"/>
    </source>
</evidence>
<keyword evidence="8" id="KW-0630">Potassium</keyword>
<evidence type="ECO:0000256" key="13">
    <source>
        <dbReference type="SAM" id="MobiDB-lite"/>
    </source>
</evidence>
<keyword evidence="10" id="KW-0406">Ion transport</keyword>
<evidence type="ECO:0000256" key="1">
    <source>
        <dbReference type="ARBA" id="ARBA00004141"/>
    </source>
</evidence>
<name>A0AAW1EU93_ZOAVI</name>
<dbReference type="FunFam" id="1.10.287.70:FF:000002">
    <property type="entry name" value="Potassium voltage-gated channel subfamily a member"/>
    <property type="match status" value="1"/>
</dbReference>
<dbReference type="InterPro" id="IPR000210">
    <property type="entry name" value="BTB/POZ_dom"/>
</dbReference>
<evidence type="ECO:0000256" key="9">
    <source>
        <dbReference type="ARBA" id="ARBA00022989"/>
    </source>
</evidence>
<dbReference type="GO" id="GO:0001508">
    <property type="term" value="P:action potential"/>
    <property type="evidence" value="ECO:0007669"/>
    <property type="project" value="TreeGrafter"/>
</dbReference>
<keyword evidence="4" id="KW-0597">Phosphoprotein</keyword>
<dbReference type="PRINTS" id="PR01491">
    <property type="entry name" value="KVCHANNEL"/>
</dbReference>
<protein>
    <recommendedName>
        <fullName evidence="15">BTB domain-containing protein</fullName>
    </recommendedName>
</protein>